<name>A0A3Q9GJU1_9ACTO</name>
<protein>
    <submittedName>
        <fullName evidence="2">Uncharacterized protein</fullName>
    </submittedName>
</protein>
<sequence>MFGKLFVQEWLDHKKAVAFGTLTAALVLVVLLFLLHLLNIGFVSAMASFAAVGGASAALVATCIFLALGYWKTTRGSRAYFTFSIPATGRQIFWAKVLFAYLMVVAAIVIILGAVLLTMWNNARTRGVSLTESLAPIRTFLAVLGTWKVATGVVLILLFLFLYVAVVAALISITAQEQYQRHAGAFVIAVVLVYIAVQTLSLLATFFLPGTINLATGELSWETMFPAVLETIRTGADPVVLGLGSIPVSIVFLSGVIWWGVRAVERPSVR</sequence>
<gene>
    <name evidence="2" type="ORF">EBQ10_10265</name>
</gene>
<organism evidence="2 3">
    <name type="scientific">Trueperella pyogenes</name>
    <dbReference type="NCBI Taxonomy" id="1661"/>
    <lineage>
        <taxon>Bacteria</taxon>
        <taxon>Bacillati</taxon>
        <taxon>Actinomycetota</taxon>
        <taxon>Actinomycetes</taxon>
        <taxon>Actinomycetales</taxon>
        <taxon>Actinomycetaceae</taxon>
        <taxon>Trueperella</taxon>
    </lineage>
</organism>
<feature type="transmembrane region" description="Helical" evidence="1">
    <location>
        <begin position="185"/>
        <end position="208"/>
    </location>
</feature>
<reference evidence="2 3" key="1">
    <citation type="submission" date="2018-11" db="EMBL/GenBank/DDBJ databases">
        <title>Multidrug-resistant genes are associated with an 42-kb island TGI1 carrying a complex class 1 integron in a Trueperella pyogenes.</title>
        <authorList>
            <person name="Dong W."/>
        </authorList>
    </citation>
    <scope>NUCLEOTIDE SEQUENCE [LARGE SCALE GENOMIC DNA]</scope>
    <source>
        <strain evidence="2 3">TP4</strain>
    </source>
</reference>
<evidence type="ECO:0000256" key="1">
    <source>
        <dbReference type="SAM" id="Phobius"/>
    </source>
</evidence>
<keyword evidence="1" id="KW-0812">Transmembrane</keyword>
<feature type="transmembrane region" description="Helical" evidence="1">
    <location>
        <begin position="49"/>
        <end position="71"/>
    </location>
</feature>
<dbReference type="RefSeq" id="WP_126920420.1">
    <property type="nucleotide sequence ID" value="NZ_CP033905.1"/>
</dbReference>
<dbReference type="AlphaFoldDB" id="A0A3Q9GJU1"/>
<keyword evidence="1" id="KW-1133">Transmembrane helix</keyword>
<dbReference type="EMBL" id="CP033905">
    <property type="protein sequence ID" value="AZR07631.1"/>
    <property type="molecule type" value="Genomic_DNA"/>
</dbReference>
<dbReference type="Proteomes" id="UP000275951">
    <property type="component" value="Chromosome"/>
</dbReference>
<feature type="transmembrane region" description="Helical" evidence="1">
    <location>
        <begin position="92"/>
        <end position="120"/>
    </location>
</feature>
<feature type="transmembrane region" description="Helical" evidence="1">
    <location>
        <begin position="16"/>
        <end position="37"/>
    </location>
</feature>
<proteinExistence type="predicted"/>
<feature type="transmembrane region" description="Helical" evidence="1">
    <location>
        <begin position="140"/>
        <end position="173"/>
    </location>
</feature>
<feature type="transmembrane region" description="Helical" evidence="1">
    <location>
        <begin position="239"/>
        <end position="261"/>
    </location>
</feature>
<evidence type="ECO:0000313" key="3">
    <source>
        <dbReference type="Proteomes" id="UP000275951"/>
    </source>
</evidence>
<evidence type="ECO:0000313" key="2">
    <source>
        <dbReference type="EMBL" id="AZR07631.1"/>
    </source>
</evidence>
<accession>A0A3Q9GJU1</accession>
<keyword evidence="1" id="KW-0472">Membrane</keyword>